<gene>
    <name evidence="3" type="ORF">Q31b_21700</name>
</gene>
<dbReference type="InterPro" id="IPR013783">
    <property type="entry name" value="Ig-like_fold"/>
</dbReference>
<evidence type="ECO:0000256" key="2">
    <source>
        <dbReference type="SAM" id="SignalP"/>
    </source>
</evidence>
<evidence type="ECO:0000313" key="4">
    <source>
        <dbReference type="Proteomes" id="UP000315471"/>
    </source>
</evidence>
<feature type="compositionally biased region" description="Pro residues" evidence="1">
    <location>
        <begin position="432"/>
        <end position="442"/>
    </location>
</feature>
<feature type="signal peptide" evidence="2">
    <location>
        <begin position="1"/>
        <end position="23"/>
    </location>
</feature>
<evidence type="ECO:0008006" key="5">
    <source>
        <dbReference type="Google" id="ProtNLM"/>
    </source>
</evidence>
<sequence length="442" mass="44867" precursor="true">MRLLFASWLFLLASVCCLSPASADVGEIQSDASPTGAGVVTPLTLSQWVCPDEPGVLVGRVVLPSANGDAKAVGNAAIALRRYEGETIHGQTNEAGEFRVENVSSGVYSMTAKADGVFACCAMHVLDVEKVDGANFPNSVELSAANVDYTMVKTAIVRYVPPASNQLASALPDSHFDTLAKRVVSSEYFRVERINGGMKGVIMLAGTQENDLAAADLINVFIVKDGETVARSVTDEEGEFQVNDLPAGEYSLLAVGSAGVGLAGFELTEAAPLEDQPLGQTTEGDPSEQLVGLFGRHLQRRHCHSFQMQVAPCPEVIQCVDEIIVEEAPLVAGDCCGGEQMMDGCDCGCGAEGAIAADGSIVDPFAGGFGDPLGAGGYGGGGYGGGGGGYGGGGGGGFGGGGGLGALAGLAGIAGIIAATSDDDDDDYRPIVVPPPASPASP</sequence>
<comment type="caution">
    <text evidence="3">The sequence shown here is derived from an EMBL/GenBank/DDBJ whole genome shotgun (WGS) entry which is preliminary data.</text>
</comment>
<proteinExistence type="predicted"/>
<dbReference type="Gene3D" id="2.60.40.10">
    <property type="entry name" value="Immunoglobulins"/>
    <property type="match status" value="1"/>
</dbReference>
<dbReference type="SUPFAM" id="SSF49478">
    <property type="entry name" value="Cna protein B-type domain"/>
    <property type="match status" value="1"/>
</dbReference>
<organism evidence="3 4">
    <name type="scientific">Novipirellula aureliae</name>
    <dbReference type="NCBI Taxonomy" id="2527966"/>
    <lineage>
        <taxon>Bacteria</taxon>
        <taxon>Pseudomonadati</taxon>
        <taxon>Planctomycetota</taxon>
        <taxon>Planctomycetia</taxon>
        <taxon>Pirellulales</taxon>
        <taxon>Pirellulaceae</taxon>
        <taxon>Novipirellula</taxon>
    </lineage>
</organism>
<keyword evidence="2" id="KW-0732">Signal</keyword>
<evidence type="ECO:0000313" key="3">
    <source>
        <dbReference type="EMBL" id="TWU43132.1"/>
    </source>
</evidence>
<dbReference type="AlphaFoldDB" id="A0A5C6E2H6"/>
<feature type="region of interest" description="Disordered" evidence="1">
    <location>
        <begin position="420"/>
        <end position="442"/>
    </location>
</feature>
<evidence type="ECO:0000256" key="1">
    <source>
        <dbReference type="SAM" id="MobiDB-lite"/>
    </source>
</evidence>
<name>A0A5C6E2H6_9BACT</name>
<feature type="chain" id="PRO_5022790231" description="Cna protein B-type domain protein" evidence="2">
    <location>
        <begin position="24"/>
        <end position="442"/>
    </location>
</feature>
<dbReference type="Proteomes" id="UP000315471">
    <property type="component" value="Unassembled WGS sequence"/>
</dbReference>
<keyword evidence="4" id="KW-1185">Reference proteome</keyword>
<dbReference type="RefSeq" id="WP_197171318.1">
    <property type="nucleotide sequence ID" value="NZ_SJPY01000003.1"/>
</dbReference>
<protein>
    <recommendedName>
        <fullName evidence="5">Cna protein B-type domain protein</fullName>
    </recommendedName>
</protein>
<dbReference type="EMBL" id="SJPY01000003">
    <property type="protein sequence ID" value="TWU43132.1"/>
    <property type="molecule type" value="Genomic_DNA"/>
</dbReference>
<reference evidence="3 4" key="1">
    <citation type="submission" date="2019-02" db="EMBL/GenBank/DDBJ databases">
        <title>Deep-cultivation of Planctomycetes and their phenomic and genomic characterization uncovers novel biology.</title>
        <authorList>
            <person name="Wiegand S."/>
            <person name="Jogler M."/>
            <person name="Boedeker C."/>
            <person name="Pinto D."/>
            <person name="Vollmers J."/>
            <person name="Rivas-Marin E."/>
            <person name="Kohn T."/>
            <person name="Peeters S.H."/>
            <person name="Heuer A."/>
            <person name="Rast P."/>
            <person name="Oberbeckmann S."/>
            <person name="Bunk B."/>
            <person name="Jeske O."/>
            <person name="Meyerdierks A."/>
            <person name="Storesund J.E."/>
            <person name="Kallscheuer N."/>
            <person name="Luecker S."/>
            <person name="Lage O.M."/>
            <person name="Pohl T."/>
            <person name="Merkel B.J."/>
            <person name="Hornburger P."/>
            <person name="Mueller R.-W."/>
            <person name="Bruemmer F."/>
            <person name="Labrenz M."/>
            <person name="Spormann A.M."/>
            <person name="Op Den Camp H."/>
            <person name="Overmann J."/>
            <person name="Amann R."/>
            <person name="Jetten M.S.M."/>
            <person name="Mascher T."/>
            <person name="Medema M.H."/>
            <person name="Devos D.P."/>
            <person name="Kaster A.-K."/>
            <person name="Ovreas L."/>
            <person name="Rohde M."/>
            <person name="Galperin M.Y."/>
            <person name="Jogler C."/>
        </authorList>
    </citation>
    <scope>NUCLEOTIDE SEQUENCE [LARGE SCALE GENOMIC DNA]</scope>
    <source>
        <strain evidence="3 4">Q31b</strain>
    </source>
</reference>
<accession>A0A5C6E2H6</accession>